<reference evidence="2 3" key="1">
    <citation type="submission" date="2020-05" db="EMBL/GenBank/DDBJ databases">
        <title>Draft genome sequence of Desulfovibrio sp. strain HN2T.</title>
        <authorList>
            <person name="Ueno A."/>
            <person name="Tamazawa S."/>
            <person name="Tamamura S."/>
            <person name="Murakami T."/>
            <person name="Kiyama T."/>
            <person name="Inomata H."/>
            <person name="Amano Y."/>
            <person name="Miyakawa K."/>
            <person name="Tamaki H."/>
            <person name="Naganuma T."/>
            <person name="Kaneko K."/>
        </authorList>
    </citation>
    <scope>NUCLEOTIDE SEQUENCE [LARGE SCALE GENOMIC DNA]</scope>
    <source>
        <strain evidence="2 3">HN2</strain>
    </source>
</reference>
<dbReference type="InterPro" id="IPR032875">
    <property type="entry name" value="Succ_CoA_lig_flav_dom"/>
</dbReference>
<evidence type="ECO:0000259" key="1">
    <source>
        <dbReference type="SMART" id="SM00881"/>
    </source>
</evidence>
<dbReference type="RefSeq" id="WP_174404456.1">
    <property type="nucleotide sequence ID" value="NZ_BLVO01000012.1"/>
</dbReference>
<dbReference type="Pfam" id="PF13380">
    <property type="entry name" value="CoA_binding_2"/>
    <property type="match status" value="1"/>
</dbReference>
<accession>A0A7J0BHT4</accession>
<dbReference type="InterPro" id="IPR003781">
    <property type="entry name" value="CoA-bd"/>
</dbReference>
<evidence type="ECO:0000313" key="2">
    <source>
        <dbReference type="EMBL" id="GFM32781.1"/>
    </source>
</evidence>
<dbReference type="Proteomes" id="UP000503840">
    <property type="component" value="Unassembled WGS sequence"/>
</dbReference>
<dbReference type="Pfam" id="PF13549">
    <property type="entry name" value="ATP-grasp_5"/>
    <property type="match status" value="2"/>
</dbReference>
<protein>
    <submittedName>
        <fullName evidence="2">CoA-binding protein</fullName>
    </submittedName>
</protein>
<dbReference type="EMBL" id="BLVO01000012">
    <property type="protein sequence ID" value="GFM32781.1"/>
    <property type="molecule type" value="Genomic_DNA"/>
</dbReference>
<dbReference type="GO" id="GO:0005524">
    <property type="term" value="F:ATP binding"/>
    <property type="evidence" value="ECO:0007669"/>
    <property type="project" value="InterPro"/>
</dbReference>
<proteinExistence type="predicted"/>
<dbReference type="InterPro" id="IPR013815">
    <property type="entry name" value="ATP_grasp_subdomain_1"/>
</dbReference>
<gene>
    <name evidence="2" type="ORF">DSM101010T_11460</name>
</gene>
<feature type="domain" description="CoA-binding" evidence="1">
    <location>
        <begin position="309"/>
        <end position="410"/>
    </location>
</feature>
<organism evidence="2 3">
    <name type="scientific">Desulfovibrio subterraneus</name>
    <dbReference type="NCBI Taxonomy" id="2718620"/>
    <lineage>
        <taxon>Bacteria</taxon>
        <taxon>Pseudomonadati</taxon>
        <taxon>Thermodesulfobacteriota</taxon>
        <taxon>Desulfovibrionia</taxon>
        <taxon>Desulfovibrionales</taxon>
        <taxon>Desulfovibrionaceae</taxon>
        <taxon>Desulfovibrio</taxon>
    </lineage>
</organism>
<sequence>MSAPQLAIDYEAITELFHTAHAEGRNFLYEYEVYTLLSRSGAETPPRANLIPRGSRPSDEELMAIPGDKAVLKIVSPTIVHKTEVGGVRIVEREPDRIRSAWRRMLYEVPENYAAWIERYPDAAPAEYRGLSGEVLADAISRDLKGVLQVQFMPPDSSAFGNELIVGLRRTREFGMVLSAGLGGTDTELYAERFRKGQAIVAASTELTDGETFFSLFRQTISYRKLAGLTRGQRRIVTDEQLIECFESFIRMANHYSPANPDAPFIIEELEINPFAFTDFLMVPLDGMCRFSLPEQLAVPRPVHRIDALLHPKTIGLIGVSATRENFGRTILRNILAEGFAPENVVIIREGEESIDGVTCVPSLRELPAHMNGSVDLFVVAVSARQVPDLVEEIIDLNAAASVMLIPGGMGETEESRTRAEQVIARINAVHATEHGGPVFLGANCMGVVSRPGKYDTWFIPEEKLPKERSGDYRRAALVSQSGAFMLHRISQCPELRPAYMISMGNQTDLTLGDMLRYFAHSDAVDVIAVYAEGFNDQDGLEFCRAVREAVLAGKEVLFYKAGRTPEGKSATSGHTASLAGDFMVCDSCVRQAGAIVARTFTQFQDLFLLAETLHDKTIRGNRLAAVSGAGFEAVGMADSIHSDDYAMRLASYAPSTREALQTLLREKRLDALVGIANPMDINPAADDETHARVAASMLQDPNVDAVLVGLDPLSPAMHTLAQTSTPAYALDDPLGIAPRMAALAAESDKPLVCVADGGVLYAPLRNTLHAAGVPVFPVCDRAVDALAQYIQARLQMENIRSRQQATTGVTCVRGACHSKNVKSEAEQ</sequence>
<dbReference type="Pfam" id="PF13607">
    <property type="entry name" value="Succ_CoA_lig"/>
    <property type="match status" value="1"/>
</dbReference>
<dbReference type="PANTHER" id="PTHR42793:SF1">
    <property type="entry name" value="PEPTIDYL-LYSINE N-ACETYLTRANSFERASE PATZ"/>
    <property type="match status" value="1"/>
</dbReference>
<dbReference type="InterPro" id="IPR036291">
    <property type="entry name" value="NAD(P)-bd_dom_sf"/>
</dbReference>
<dbReference type="Gene3D" id="3.40.50.720">
    <property type="entry name" value="NAD(P)-binding Rossmann-like Domain"/>
    <property type="match status" value="1"/>
</dbReference>
<keyword evidence="3" id="KW-1185">Reference proteome</keyword>
<dbReference type="InterPro" id="IPR016102">
    <property type="entry name" value="Succinyl-CoA_synth-like"/>
</dbReference>
<dbReference type="SUPFAM" id="SSF51735">
    <property type="entry name" value="NAD(P)-binding Rossmann-fold domains"/>
    <property type="match status" value="1"/>
</dbReference>
<dbReference type="Gene3D" id="3.30.470.20">
    <property type="entry name" value="ATP-grasp fold, B domain"/>
    <property type="match status" value="1"/>
</dbReference>
<dbReference type="PANTHER" id="PTHR42793">
    <property type="entry name" value="COA BINDING DOMAIN CONTAINING PROTEIN"/>
    <property type="match status" value="1"/>
</dbReference>
<evidence type="ECO:0000313" key="3">
    <source>
        <dbReference type="Proteomes" id="UP000503840"/>
    </source>
</evidence>
<dbReference type="AlphaFoldDB" id="A0A7J0BHT4"/>
<dbReference type="SMART" id="SM00881">
    <property type="entry name" value="CoA_binding"/>
    <property type="match status" value="1"/>
</dbReference>
<name>A0A7J0BHT4_9BACT</name>
<comment type="caution">
    <text evidence="2">The sequence shown here is derived from an EMBL/GenBank/DDBJ whole genome shotgun (WGS) entry which is preliminary data.</text>
</comment>
<dbReference type="SUPFAM" id="SSF52210">
    <property type="entry name" value="Succinyl-CoA synthetase domains"/>
    <property type="match status" value="2"/>
</dbReference>
<dbReference type="Gene3D" id="3.40.50.261">
    <property type="entry name" value="Succinyl-CoA synthetase domains"/>
    <property type="match status" value="2"/>
</dbReference>
<dbReference type="Gene3D" id="3.30.1490.20">
    <property type="entry name" value="ATP-grasp fold, A domain"/>
    <property type="match status" value="1"/>
</dbReference>